<dbReference type="CDD" id="cd07305">
    <property type="entry name" value="Porin3_Tom40"/>
    <property type="match status" value="1"/>
</dbReference>
<dbReference type="OrthoDB" id="19656at2759"/>
<reference evidence="15" key="1">
    <citation type="submission" date="2016-03" db="EMBL/GenBank/DDBJ databases">
        <authorList>
            <person name="Devillers H."/>
        </authorList>
    </citation>
    <scope>NUCLEOTIDE SEQUENCE [LARGE SCALE GENOMIC DNA]</scope>
</reference>
<dbReference type="FunFam" id="2.40.160.10:FF:000009">
    <property type="entry name" value="Mitochondrial import receptor subunit TOM40"/>
    <property type="match status" value="1"/>
</dbReference>
<comment type="function">
    <text evidence="12">Channel-forming protein essential for import of protein precursors into mitochondria.</text>
</comment>
<evidence type="ECO:0000313" key="15">
    <source>
        <dbReference type="Proteomes" id="UP000190274"/>
    </source>
</evidence>
<dbReference type="AlphaFoldDB" id="A0A1G4ITG9"/>
<keyword evidence="10" id="KW-0496">Mitochondrion</keyword>
<dbReference type="GO" id="GO:0045040">
    <property type="term" value="P:protein insertion into mitochondrial outer membrane"/>
    <property type="evidence" value="ECO:0007669"/>
    <property type="project" value="EnsemblFungi"/>
</dbReference>
<dbReference type="GO" id="GO:0005742">
    <property type="term" value="C:mitochondrial outer membrane translocase complex"/>
    <property type="evidence" value="ECO:0007669"/>
    <property type="project" value="EnsemblFungi"/>
</dbReference>
<dbReference type="GO" id="GO:0030150">
    <property type="term" value="P:protein import into mitochondrial matrix"/>
    <property type="evidence" value="ECO:0007669"/>
    <property type="project" value="EnsemblFungi"/>
</dbReference>
<evidence type="ECO:0000256" key="11">
    <source>
        <dbReference type="ARBA" id="ARBA00023136"/>
    </source>
</evidence>
<proteinExistence type="inferred from homology"/>
<gene>
    <name evidence="14" type="ORF">LADA_0B06018G</name>
</gene>
<keyword evidence="9" id="KW-0626">Porin</keyword>
<evidence type="ECO:0000256" key="4">
    <source>
        <dbReference type="ARBA" id="ARBA00022452"/>
    </source>
</evidence>
<keyword evidence="5" id="KW-0812">Transmembrane</keyword>
<accession>A0A1G4ITG9</accession>
<dbReference type="InterPro" id="IPR037930">
    <property type="entry name" value="Tom40"/>
</dbReference>
<dbReference type="GO" id="GO:0006811">
    <property type="term" value="P:monoatomic ion transport"/>
    <property type="evidence" value="ECO:0007669"/>
    <property type="project" value="UniProtKB-KW"/>
</dbReference>
<dbReference type="GO" id="GO:0008320">
    <property type="term" value="F:protein transmembrane transporter activity"/>
    <property type="evidence" value="ECO:0007669"/>
    <property type="project" value="EnsemblFungi"/>
</dbReference>
<dbReference type="Gene3D" id="2.40.160.10">
    <property type="entry name" value="Porin"/>
    <property type="match status" value="1"/>
</dbReference>
<dbReference type="PANTHER" id="PTHR10802">
    <property type="entry name" value="MITOCHONDRIAL IMPORT RECEPTOR SUBUNIT TOM40"/>
    <property type="match status" value="1"/>
</dbReference>
<evidence type="ECO:0000256" key="12">
    <source>
        <dbReference type="ARBA" id="ARBA00053390"/>
    </source>
</evidence>
<protein>
    <recommendedName>
        <fullName evidence="13">Translocase of outer membrane 40 kDa subunit</fullName>
    </recommendedName>
</protein>
<dbReference type="GO" id="GO:0046930">
    <property type="term" value="C:pore complex"/>
    <property type="evidence" value="ECO:0007669"/>
    <property type="project" value="UniProtKB-KW"/>
</dbReference>
<evidence type="ECO:0000256" key="9">
    <source>
        <dbReference type="ARBA" id="ARBA00023114"/>
    </source>
</evidence>
<evidence type="ECO:0000256" key="2">
    <source>
        <dbReference type="ARBA" id="ARBA00010510"/>
    </source>
</evidence>
<comment type="subcellular location">
    <subcellularLocation>
        <location evidence="1">Mitochondrion outer membrane</location>
        <topology evidence="1">Multi-pass membrane protein</topology>
    </subcellularLocation>
</comment>
<dbReference type="EMBL" id="LT598456">
    <property type="protein sequence ID" value="SCU80261.1"/>
    <property type="molecule type" value="Genomic_DNA"/>
</dbReference>
<keyword evidence="4" id="KW-1134">Transmembrane beta strand</keyword>
<organism evidence="14 15">
    <name type="scientific">Lachancea dasiensis</name>
    <dbReference type="NCBI Taxonomy" id="1072105"/>
    <lineage>
        <taxon>Eukaryota</taxon>
        <taxon>Fungi</taxon>
        <taxon>Dikarya</taxon>
        <taxon>Ascomycota</taxon>
        <taxon>Saccharomycotina</taxon>
        <taxon>Saccharomycetes</taxon>
        <taxon>Saccharomycetales</taxon>
        <taxon>Saccharomycetaceae</taxon>
        <taxon>Lachancea</taxon>
    </lineage>
</organism>
<evidence type="ECO:0000256" key="10">
    <source>
        <dbReference type="ARBA" id="ARBA00023128"/>
    </source>
</evidence>
<evidence type="ECO:0000256" key="13">
    <source>
        <dbReference type="ARBA" id="ARBA00078731"/>
    </source>
</evidence>
<keyword evidence="15" id="KW-1185">Reference proteome</keyword>
<evidence type="ECO:0000313" key="14">
    <source>
        <dbReference type="EMBL" id="SCU80261.1"/>
    </source>
</evidence>
<dbReference type="GO" id="GO:0015288">
    <property type="term" value="F:porin activity"/>
    <property type="evidence" value="ECO:0007669"/>
    <property type="project" value="UniProtKB-KW"/>
</dbReference>
<evidence type="ECO:0000256" key="5">
    <source>
        <dbReference type="ARBA" id="ARBA00022692"/>
    </source>
</evidence>
<dbReference type="InterPro" id="IPR023614">
    <property type="entry name" value="Porin_dom_sf"/>
</dbReference>
<dbReference type="Proteomes" id="UP000190274">
    <property type="component" value="Chromosome B"/>
</dbReference>
<keyword evidence="8" id="KW-0406">Ion transport</keyword>
<comment type="similarity">
    <text evidence="2">Belongs to the Tom40 family.</text>
</comment>
<name>A0A1G4ITG9_9SACH</name>
<sequence>MSTTTPLPLGDFSKIPAIPGVSPMTEAQQKESFWSSNPIFSYLNNVYNNIHAHRQSLALTNPGTIENLNKEVSRDVLVNQYFFTGLRADLNKAFCMNPAFQTSHTLSLGSANLPSYAFSALFANDNMFIQGNVDNELSVSGRLNYGWDKHNISKATLQFSQGQPSMCQLEQDFQGSDFSLNLKALNPSITSKGVFSGVAVGSILQSITPQFALGLETIFSRGQAAMPADAAVSYVTRYISPKQDWIFSGQLQANGALVASFWRKVAENVEAGLETSLQAGMAPIADPVIGTPIGIQPIIEGTTTLGCKYEYRQSVFRGSLDSTGKVSCFLERKILPTLSILFCGEIDHFKQESKLGCGLQFETAGSEELLMLQQGLDPNGNPLQAPVQV</sequence>
<dbReference type="STRING" id="1266660.A0A1G4ITG9"/>
<evidence type="ECO:0000256" key="7">
    <source>
        <dbReference type="ARBA" id="ARBA00022927"/>
    </source>
</evidence>
<keyword evidence="6" id="KW-1000">Mitochondrion outer membrane</keyword>
<evidence type="ECO:0000256" key="1">
    <source>
        <dbReference type="ARBA" id="ARBA00004374"/>
    </source>
</evidence>
<evidence type="ECO:0000256" key="8">
    <source>
        <dbReference type="ARBA" id="ARBA00023065"/>
    </source>
</evidence>
<evidence type="ECO:0000256" key="3">
    <source>
        <dbReference type="ARBA" id="ARBA00022448"/>
    </source>
</evidence>
<dbReference type="InterPro" id="IPR027246">
    <property type="entry name" value="Porin_Euk/Tom40"/>
</dbReference>
<evidence type="ECO:0000256" key="6">
    <source>
        <dbReference type="ARBA" id="ARBA00022787"/>
    </source>
</evidence>
<keyword evidence="7" id="KW-0653">Protein transport</keyword>
<keyword evidence="3" id="KW-0813">Transport</keyword>
<dbReference type="Pfam" id="PF01459">
    <property type="entry name" value="Porin_3"/>
    <property type="match status" value="1"/>
</dbReference>
<keyword evidence="11" id="KW-0472">Membrane</keyword>